<sequence>MTRSTVVVTKRAMNELALFAGGGGSILTSSILGFRTVCAVEIDPGKRAILFDRQRDGILPRFPVWDDVGTFDPRPWKGRIDVVTGGFPCQDISLCKQGAEGITGERSGLWSEMARIVRHLQPRLTIVENSPVLTSRGLGRVLGDLAEMGMDARWGVFSAAALGCAHYRHRIFLVAYPNGTVPEGLDRPKPVCIDQEESRRRQSARAIDAALPADDYAGMPRDPDVLARGMDGLEATGAGWVPKVAARAVSMLTTIDGHRP</sequence>
<protein>
    <recommendedName>
        <fullName evidence="1">DNA (cytosine-5-)-methyltransferase</fullName>
        <ecNumber evidence="1">2.1.1.37</ecNumber>
    </recommendedName>
</protein>
<dbReference type="Pfam" id="PF00145">
    <property type="entry name" value="DNA_methylase"/>
    <property type="match status" value="1"/>
</dbReference>
<proteinExistence type="inferred from homology"/>
<evidence type="ECO:0000256" key="2">
    <source>
        <dbReference type="ARBA" id="ARBA00022603"/>
    </source>
</evidence>
<dbReference type="Gene3D" id="3.40.50.150">
    <property type="entry name" value="Vaccinia Virus protein VP39"/>
    <property type="match status" value="1"/>
</dbReference>
<gene>
    <name evidence="8" type="ORF">BECKLFY1418A_GA0070994_101342</name>
</gene>
<keyword evidence="2 7" id="KW-0489">Methyltransferase</keyword>
<dbReference type="GO" id="GO:0009307">
    <property type="term" value="P:DNA restriction-modification system"/>
    <property type="evidence" value="ECO:0007669"/>
    <property type="project" value="UniProtKB-KW"/>
</dbReference>
<dbReference type="SUPFAM" id="SSF53335">
    <property type="entry name" value="S-adenosyl-L-methionine-dependent methyltransferases"/>
    <property type="match status" value="1"/>
</dbReference>
<evidence type="ECO:0000313" key="8">
    <source>
        <dbReference type="EMBL" id="VFJ90869.1"/>
    </source>
</evidence>
<dbReference type="InterPro" id="IPR050390">
    <property type="entry name" value="C5-Methyltransferase"/>
</dbReference>
<comment type="catalytic activity">
    <reaction evidence="6">
        <text>a 2'-deoxycytidine in DNA + S-adenosyl-L-methionine = a 5-methyl-2'-deoxycytidine in DNA + S-adenosyl-L-homocysteine + H(+)</text>
        <dbReference type="Rhea" id="RHEA:13681"/>
        <dbReference type="Rhea" id="RHEA-COMP:11369"/>
        <dbReference type="Rhea" id="RHEA-COMP:11370"/>
        <dbReference type="ChEBI" id="CHEBI:15378"/>
        <dbReference type="ChEBI" id="CHEBI:57856"/>
        <dbReference type="ChEBI" id="CHEBI:59789"/>
        <dbReference type="ChEBI" id="CHEBI:85452"/>
        <dbReference type="ChEBI" id="CHEBI:85454"/>
        <dbReference type="EC" id="2.1.1.37"/>
    </reaction>
</comment>
<dbReference type="GO" id="GO:0044027">
    <property type="term" value="P:negative regulation of gene expression via chromosomal CpG island methylation"/>
    <property type="evidence" value="ECO:0007669"/>
    <property type="project" value="TreeGrafter"/>
</dbReference>
<dbReference type="GO" id="GO:0003886">
    <property type="term" value="F:DNA (cytosine-5-)-methyltransferase activity"/>
    <property type="evidence" value="ECO:0007669"/>
    <property type="project" value="UniProtKB-EC"/>
</dbReference>
<dbReference type="InterPro" id="IPR029063">
    <property type="entry name" value="SAM-dependent_MTases_sf"/>
</dbReference>
<evidence type="ECO:0000256" key="4">
    <source>
        <dbReference type="ARBA" id="ARBA00022691"/>
    </source>
</evidence>
<comment type="similarity">
    <text evidence="7">Belongs to the class I-like SAM-binding methyltransferase superfamily. C5-methyltransferase family.</text>
</comment>
<dbReference type="GO" id="GO:0003677">
    <property type="term" value="F:DNA binding"/>
    <property type="evidence" value="ECO:0007669"/>
    <property type="project" value="TreeGrafter"/>
</dbReference>
<accession>A0A450UEC1</accession>
<evidence type="ECO:0000256" key="1">
    <source>
        <dbReference type="ARBA" id="ARBA00011975"/>
    </source>
</evidence>
<dbReference type="InterPro" id="IPR001525">
    <property type="entry name" value="C5_MeTfrase"/>
</dbReference>
<reference evidence="8" key="1">
    <citation type="submission" date="2019-02" db="EMBL/GenBank/DDBJ databases">
        <authorList>
            <person name="Gruber-Vodicka R. H."/>
            <person name="Seah K. B. B."/>
        </authorList>
    </citation>
    <scope>NUCLEOTIDE SEQUENCE</scope>
    <source>
        <strain evidence="8">BECK_M6</strain>
    </source>
</reference>
<dbReference type="GO" id="GO:0032259">
    <property type="term" value="P:methylation"/>
    <property type="evidence" value="ECO:0007669"/>
    <property type="project" value="UniProtKB-KW"/>
</dbReference>
<dbReference type="EMBL" id="CAADFH010000013">
    <property type="protein sequence ID" value="VFJ90869.1"/>
    <property type="molecule type" value="Genomic_DNA"/>
</dbReference>
<dbReference type="PANTHER" id="PTHR10629">
    <property type="entry name" value="CYTOSINE-SPECIFIC METHYLTRANSFERASE"/>
    <property type="match status" value="1"/>
</dbReference>
<dbReference type="PANTHER" id="PTHR10629:SF52">
    <property type="entry name" value="DNA (CYTOSINE-5)-METHYLTRANSFERASE 1"/>
    <property type="match status" value="1"/>
</dbReference>
<evidence type="ECO:0000256" key="3">
    <source>
        <dbReference type="ARBA" id="ARBA00022679"/>
    </source>
</evidence>
<keyword evidence="3 7" id="KW-0808">Transferase</keyword>
<dbReference type="PROSITE" id="PS00094">
    <property type="entry name" value="C5_MTASE_1"/>
    <property type="match status" value="1"/>
</dbReference>
<feature type="active site" evidence="7">
    <location>
        <position position="89"/>
    </location>
</feature>
<organism evidence="8">
    <name type="scientific">Candidatus Kentrum sp. LFY</name>
    <dbReference type="NCBI Taxonomy" id="2126342"/>
    <lineage>
        <taxon>Bacteria</taxon>
        <taxon>Pseudomonadati</taxon>
        <taxon>Pseudomonadota</taxon>
        <taxon>Gammaproteobacteria</taxon>
        <taxon>Candidatus Kentrum</taxon>
    </lineage>
</organism>
<evidence type="ECO:0000256" key="5">
    <source>
        <dbReference type="ARBA" id="ARBA00022747"/>
    </source>
</evidence>
<evidence type="ECO:0000256" key="6">
    <source>
        <dbReference type="ARBA" id="ARBA00047422"/>
    </source>
</evidence>
<dbReference type="EC" id="2.1.1.37" evidence="1"/>
<keyword evidence="4 7" id="KW-0949">S-adenosyl-L-methionine</keyword>
<name>A0A450UEC1_9GAMM</name>
<dbReference type="InterPro" id="IPR018117">
    <property type="entry name" value="C5_DNA_meth_AS"/>
</dbReference>
<keyword evidence="5" id="KW-0680">Restriction system</keyword>
<dbReference type="AlphaFoldDB" id="A0A450UEC1"/>
<evidence type="ECO:0000256" key="7">
    <source>
        <dbReference type="PROSITE-ProRule" id="PRU01016"/>
    </source>
</evidence>
<dbReference type="PROSITE" id="PS51679">
    <property type="entry name" value="SAM_MT_C5"/>
    <property type="match status" value="1"/>
</dbReference>